<dbReference type="SMART" id="SM00256">
    <property type="entry name" value="FBOX"/>
    <property type="match status" value="1"/>
</dbReference>
<feature type="domain" description="F-box" evidence="1">
    <location>
        <begin position="1"/>
        <end position="48"/>
    </location>
</feature>
<evidence type="ECO:0000259" key="1">
    <source>
        <dbReference type="PROSITE" id="PS50181"/>
    </source>
</evidence>
<gene>
    <name evidence="2" type="ORF">BCR42DRAFT_426204</name>
</gene>
<organism evidence="2 3">
    <name type="scientific">Absidia repens</name>
    <dbReference type="NCBI Taxonomy" id="90262"/>
    <lineage>
        <taxon>Eukaryota</taxon>
        <taxon>Fungi</taxon>
        <taxon>Fungi incertae sedis</taxon>
        <taxon>Mucoromycota</taxon>
        <taxon>Mucoromycotina</taxon>
        <taxon>Mucoromycetes</taxon>
        <taxon>Mucorales</taxon>
        <taxon>Cunninghamellaceae</taxon>
        <taxon>Absidia</taxon>
    </lineage>
</organism>
<sequence length="201" mass="23926">MQLLNLPQEIYKNITRYMNTNSILILSRTCRTLFYIIRNDNSGIWHNLDYTQYQRVCFVKGRNHEKFAHFLCNVLTAQSRSSINTIHLISEMGSPVERIDYHNRKLRYWHLLVKTLCPNLVSLVFHVDSLRLMDPPPSYLFTIGYIMNNVLFDSQHNNDVMYYLYDLYISKCDECSIFVCNDDDSKFLCEHHELGRKKLIQ</sequence>
<keyword evidence="3" id="KW-1185">Reference proteome</keyword>
<dbReference type="Proteomes" id="UP000193560">
    <property type="component" value="Unassembled WGS sequence"/>
</dbReference>
<evidence type="ECO:0000313" key="2">
    <source>
        <dbReference type="EMBL" id="ORZ07404.1"/>
    </source>
</evidence>
<evidence type="ECO:0000313" key="3">
    <source>
        <dbReference type="Proteomes" id="UP000193560"/>
    </source>
</evidence>
<dbReference type="Pfam" id="PF00646">
    <property type="entry name" value="F-box"/>
    <property type="match status" value="1"/>
</dbReference>
<dbReference type="AlphaFoldDB" id="A0A1X2I1M3"/>
<dbReference type="SUPFAM" id="SSF81383">
    <property type="entry name" value="F-box domain"/>
    <property type="match status" value="1"/>
</dbReference>
<dbReference type="InterPro" id="IPR001810">
    <property type="entry name" value="F-box_dom"/>
</dbReference>
<comment type="caution">
    <text evidence="2">The sequence shown here is derived from an EMBL/GenBank/DDBJ whole genome shotgun (WGS) entry which is preliminary data.</text>
</comment>
<proteinExistence type="predicted"/>
<name>A0A1X2I1M3_9FUNG</name>
<reference evidence="2 3" key="1">
    <citation type="submission" date="2016-07" db="EMBL/GenBank/DDBJ databases">
        <title>Pervasive Adenine N6-methylation of Active Genes in Fungi.</title>
        <authorList>
            <consortium name="DOE Joint Genome Institute"/>
            <person name="Mondo S.J."/>
            <person name="Dannebaum R.O."/>
            <person name="Kuo R.C."/>
            <person name="Labutti K."/>
            <person name="Haridas S."/>
            <person name="Kuo A."/>
            <person name="Salamov A."/>
            <person name="Ahrendt S.R."/>
            <person name="Lipzen A."/>
            <person name="Sullivan W."/>
            <person name="Andreopoulos W.B."/>
            <person name="Clum A."/>
            <person name="Lindquist E."/>
            <person name="Daum C."/>
            <person name="Ramamoorthy G.K."/>
            <person name="Gryganskyi A."/>
            <person name="Culley D."/>
            <person name="Magnuson J.K."/>
            <person name="James T.Y."/>
            <person name="O'Malley M.A."/>
            <person name="Stajich J.E."/>
            <person name="Spatafora J.W."/>
            <person name="Visel A."/>
            <person name="Grigoriev I.V."/>
        </authorList>
    </citation>
    <scope>NUCLEOTIDE SEQUENCE [LARGE SCALE GENOMIC DNA]</scope>
    <source>
        <strain evidence="2 3">NRRL 1336</strain>
    </source>
</reference>
<dbReference type="PROSITE" id="PS50181">
    <property type="entry name" value="FBOX"/>
    <property type="match status" value="1"/>
</dbReference>
<dbReference type="EMBL" id="MCGE01000035">
    <property type="protein sequence ID" value="ORZ07404.1"/>
    <property type="molecule type" value="Genomic_DNA"/>
</dbReference>
<dbReference type="InterPro" id="IPR036047">
    <property type="entry name" value="F-box-like_dom_sf"/>
</dbReference>
<protein>
    <recommendedName>
        <fullName evidence="1">F-box domain-containing protein</fullName>
    </recommendedName>
</protein>
<accession>A0A1X2I1M3</accession>